<organism evidence="4 5">
    <name type="scientific">Paenibacillus puldeungensis</name>
    <dbReference type="NCBI Taxonomy" id="696536"/>
    <lineage>
        <taxon>Bacteria</taxon>
        <taxon>Bacillati</taxon>
        <taxon>Bacillota</taxon>
        <taxon>Bacilli</taxon>
        <taxon>Bacillales</taxon>
        <taxon>Paenibacillaceae</taxon>
        <taxon>Paenibacillus</taxon>
    </lineage>
</organism>
<keyword evidence="1" id="KW-0749">Sporulation</keyword>
<comment type="subcellular location">
    <subcellularLocation>
        <location evidence="2">Spore coat</location>
    </subcellularLocation>
</comment>
<proteinExistence type="inferred from homology"/>
<protein>
    <submittedName>
        <fullName evidence="4">Spore coat protein</fullName>
    </submittedName>
</protein>
<gene>
    <name evidence="4" type="ORF">ACFQ3W_03740</name>
</gene>
<reference evidence="5" key="1">
    <citation type="journal article" date="2019" name="Int. J. Syst. Evol. Microbiol.">
        <title>The Global Catalogue of Microorganisms (GCM) 10K type strain sequencing project: providing services to taxonomists for standard genome sequencing and annotation.</title>
        <authorList>
            <consortium name="The Broad Institute Genomics Platform"/>
            <consortium name="The Broad Institute Genome Sequencing Center for Infectious Disease"/>
            <person name="Wu L."/>
            <person name="Ma J."/>
        </authorList>
    </citation>
    <scope>NUCLEOTIDE SEQUENCE [LARGE SCALE GENOMIC DNA]</scope>
    <source>
        <strain evidence="5">CCUG 59189</strain>
    </source>
</reference>
<dbReference type="InterPro" id="IPR012851">
    <property type="entry name" value="Spore_coat_CotF-like"/>
</dbReference>
<dbReference type="RefSeq" id="WP_379316745.1">
    <property type="nucleotide sequence ID" value="NZ_JBHTLM010000002.1"/>
</dbReference>
<dbReference type="PANTHER" id="PTHR39183:SF1">
    <property type="entry name" value="SPORE COAT PROTEIN F-LIKE PROTEIN YHCQ"/>
    <property type="match status" value="1"/>
</dbReference>
<sequence length="209" mass="23744">MNKTLGAHEVLDLHDILSDCINGLNTMQLYRPYAKDPQLQSMMNNHMQMMTMEYNNLVQTAHQLGGSEAMPARGQKHLTQGGMQMTQSGMQMNQNFQPMYGLRQPPTQTPNTSYEQVDDSDVAGFMLSCHKHSASMKMKATLEMANPVLRQMMQTGANRTADMAYECFQYANQKGYYQMPTLKDQTMNTYLDAYGTATQMGNQMPQQYM</sequence>
<dbReference type="Gene3D" id="1.20.1260.10">
    <property type="match status" value="1"/>
</dbReference>
<dbReference type="Proteomes" id="UP001597262">
    <property type="component" value="Unassembled WGS sequence"/>
</dbReference>
<comment type="caution">
    <text evidence="4">The sequence shown here is derived from an EMBL/GenBank/DDBJ whole genome shotgun (WGS) entry which is preliminary data.</text>
</comment>
<evidence type="ECO:0000313" key="5">
    <source>
        <dbReference type="Proteomes" id="UP001597262"/>
    </source>
</evidence>
<keyword evidence="5" id="KW-1185">Reference proteome</keyword>
<dbReference type="Pfam" id="PF07875">
    <property type="entry name" value="Coat_F"/>
    <property type="match status" value="1"/>
</dbReference>
<evidence type="ECO:0000256" key="1">
    <source>
        <dbReference type="ARBA" id="ARBA00022969"/>
    </source>
</evidence>
<dbReference type="EMBL" id="JBHTLM010000002">
    <property type="protein sequence ID" value="MFD1175411.1"/>
    <property type="molecule type" value="Genomic_DNA"/>
</dbReference>
<evidence type="ECO:0000313" key="4">
    <source>
        <dbReference type="EMBL" id="MFD1175411.1"/>
    </source>
</evidence>
<evidence type="ECO:0000256" key="3">
    <source>
        <dbReference type="ARBA" id="ARBA00024344"/>
    </source>
</evidence>
<keyword evidence="4" id="KW-0167">Capsid protein</keyword>
<comment type="similarity">
    <text evidence="3">Belongs to the CotF family.</text>
</comment>
<accession>A0ABW3RT96</accession>
<evidence type="ECO:0000256" key="2">
    <source>
        <dbReference type="ARBA" id="ARBA00024325"/>
    </source>
</evidence>
<keyword evidence="4" id="KW-0946">Virion</keyword>
<name>A0ABW3RT96_9BACL</name>
<dbReference type="PANTHER" id="PTHR39183">
    <property type="entry name" value="SPORE COAT PROTEIN F-LIKE PROTEIN YHCQ"/>
    <property type="match status" value="1"/>
</dbReference>
<dbReference type="InterPro" id="IPR012347">
    <property type="entry name" value="Ferritin-like"/>
</dbReference>